<proteinExistence type="predicted"/>
<dbReference type="Gene3D" id="6.10.140.1910">
    <property type="match status" value="2"/>
</dbReference>
<feature type="region of interest" description="Disordered" evidence="13">
    <location>
        <begin position="676"/>
        <end position="739"/>
    </location>
</feature>
<organism evidence="17 18">
    <name type="scientific">Acanthaster planci</name>
    <name type="common">Crown-of-thorns starfish</name>
    <dbReference type="NCBI Taxonomy" id="133434"/>
    <lineage>
        <taxon>Eukaryota</taxon>
        <taxon>Metazoa</taxon>
        <taxon>Echinodermata</taxon>
        <taxon>Eleutherozoa</taxon>
        <taxon>Asterozoa</taxon>
        <taxon>Asteroidea</taxon>
        <taxon>Valvatacea</taxon>
        <taxon>Valvatida</taxon>
        <taxon>Acanthasteridae</taxon>
        <taxon>Acanthaster</taxon>
    </lineage>
</organism>
<dbReference type="FunFam" id="1.10.287.70:FF:000016">
    <property type="entry name" value="Putative potassium voltage-gated channel subfamily KQT member 2"/>
    <property type="match status" value="1"/>
</dbReference>
<evidence type="ECO:0000256" key="1">
    <source>
        <dbReference type="ARBA" id="ARBA00004651"/>
    </source>
</evidence>
<reference evidence="18" key="1">
    <citation type="submission" date="2025-08" db="UniProtKB">
        <authorList>
            <consortium name="RefSeq"/>
        </authorList>
    </citation>
    <scope>IDENTIFICATION</scope>
</reference>
<dbReference type="OrthoDB" id="8879391at2759"/>
<dbReference type="PRINTS" id="PR00169">
    <property type="entry name" value="KCHANNEL"/>
</dbReference>
<dbReference type="KEGG" id="aplc:110975339"/>
<feature type="domain" description="Potassium channel voltage dependent KCNQ C-terminal" evidence="16">
    <location>
        <begin position="549"/>
        <end position="674"/>
    </location>
</feature>
<evidence type="ECO:0000256" key="10">
    <source>
        <dbReference type="ARBA" id="ARBA00023136"/>
    </source>
</evidence>
<gene>
    <name evidence="18" type="primary">LOC110975339</name>
</gene>
<dbReference type="AlphaFoldDB" id="A0A8B7XRG3"/>
<feature type="compositionally biased region" description="Low complexity" evidence="13">
    <location>
        <begin position="727"/>
        <end position="738"/>
    </location>
</feature>
<dbReference type="GO" id="GO:0005249">
    <property type="term" value="F:voltage-gated potassium channel activity"/>
    <property type="evidence" value="ECO:0007669"/>
    <property type="project" value="InterPro"/>
</dbReference>
<comment type="catalytic activity">
    <reaction evidence="12">
        <text>K(+)(in) = K(+)(out)</text>
        <dbReference type="Rhea" id="RHEA:29463"/>
        <dbReference type="ChEBI" id="CHEBI:29103"/>
    </reaction>
</comment>
<dbReference type="PANTHER" id="PTHR47735:SF9">
    <property type="entry name" value="POTASSIUM VOLTAGE-GATED CHANNEL SUBFAMILY KQT MEMBER 4-LIKE ISOFORM X1"/>
    <property type="match status" value="1"/>
</dbReference>
<feature type="region of interest" description="Disordered" evidence="13">
    <location>
        <begin position="769"/>
        <end position="868"/>
    </location>
</feature>
<feature type="transmembrane region" description="Helical" evidence="14">
    <location>
        <begin position="264"/>
        <end position="283"/>
    </location>
</feature>
<dbReference type="PANTHER" id="PTHR47735">
    <property type="entry name" value="POTASSIUM VOLTAGE-GATED CHANNEL SUBFAMILY KQT MEMBER 4"/>
    <property type="match status" value="1"/>
</dbReference>
<keyword evidence="11" id="KW-0407">Ion channel</keyword>
<evidence type="ECO:0000256" key="6">
    <source>
        <dbReference type="ARBA" id="ARBA00022882"/>
    </source>
</evidence>
<keyword evidence="9" id="KW-0406">Ion transport</keyword>
<keyword evidence="7" id="KW-0630">Potassium</keyword>
<feature type="compositionally biased region" description="Polar residues" evidence="13">
    <location>
        <begin position="481"/>
        <end position="499"/>
    </location>
</feature>
<protein>
    <submittedName>
        <fullName evidence="18">Potassium voltage-gated channel subfamily KQT member 4-like isoform X1</fullName>
    </submittedName>
</protein>
<evidence type="ECO:0000256" key="12">
    <source>
        <dbReference type="ARBA" id="ARBA00034430"/>
    </source>
</evidence>
<keyword evidence="5 14" id="KW-0812">Transmembrane</keyword>
<feature type="transmembrane region" description="Helical" evidence="14">
    <location>
        <begin position="171"/>
        <end position="196"/>
    </location>
</feature>
<feature type="region of interest" description="Disordered" evidence="13">
    <location>
        <begin position="462"/>
        <end position="513"/>
    </location>
</feature>
<dbReference type="FunFam" id="1.20.120.350:FF:000017">
    <property type="entry name" value="potassium voltage-gated channel subfamily KQT member 1"/>
    <property type="match status" value="1"/>
</dbReference>
<evidence type="ECO:0000256" key="9">
    <source>
        <dbReference type="ARBA" id="ARBA00023065"/>
    </source>
</evidence>
<feature type="transmembrane region" description="Helical" evidence="14">
    <location>
        <begin position="221"/>
        <end position="243"/>
    </location>
</feature>
<feature type="domain" description="Ion transport" evidence="15">
    <location>
        <begin position="177"/>
        <end position="421"/>
    </location>
</feature>
<dbReference type="InterPro" id="IPR003937">
    <property type="entry name" value="K_chnl_volt-dep_KCNQ"/>
</dbReference>
<evidence type="ECO:0000256" key="8">
    <source>
        <dbReference type="ARBA" id="ARBA00022989"/>
    </source>
</evidence>
<feature type="region of interest" description="Disordered" evidence="13">
    <location>
        <begin position="47"/>
        <end position="89"/>
    </location>
</feature>
<dbReference type="InterPro" id="IPR005821">
    <property type="entry name" value="Ion_trans_dom"/>
</dbReference>
<keyword evidence="4" id="KW-0633">Potassium transport</keyword>
<feature type="transmembrane region" description="Helical" evidence="14">
    <location>
        <begin position="330"/>
        <end position="349"/>
    </location>
</feature>
<dbReference type="GeneID" id="110975339"/>
<feature type="compositionally biased region" description="Low complexity" evidence="13">
    <location>
        <begin position="842"/>
        <end position="858"/>
    </location>
</feature>
<evidence type="ECO:0000256" key="4">
    <source>
        <dbReference type="ARBA" id="ARBA00022538"/>
    </source>
</evidence>
<name>A0A8B7XRG3_ACAPL</name>
<keyword evidence="17" id="KW-1185">Reference proteome</keyword>
<feature type="compositionally biased region" description="Basic and acidic residues" evidence="13">
    <location>
        <begin position="676"/>
        <end position="695"/>
    </location>
</feature>
<dbReference type="InterPro" id="IPR027359">
    <property type="entry name" value="Volt_channel_dom_sf"/>
</dbReference>
<keyword evidence="3" id="KW-1003">Cell membrane</keyword>
<evidence type="ECO:0000256" key="14">
    <source>
        <dbReference type="SAM" id="Phobius"/>
    </source>
</evidence>
<evidence type="ECO:0000256" key="2">
    <source>
        <dbReference type="ARBA" id="ARBA00022448"/>
    </source>
</evidence>
<dbReference type="SUPFAM" id="SSF81324">
    <property type="entry name" value="Voltage-gated potassium channels"/>
    <property type="match status" value="1"/>
</dbReference>
<dbReference type="GO" id="GO:0008076">
    <property type="term" value="C:voltage-gated potassium channel complex"/>
    <property type="evidence" value="ECO:0007669"/>
    <property type="project" value="TreeGrafter"/>
</dbReference>
<evidence type="ECO:0000313" key="17">
    <source>
        <dbReference type="Proteomes" id="UP000694845"/>
    </source>
</evidence>
<evidence type="ECO:0000259" key="15">
    <source>
        <dbReference type="Pfam" id="PF00520"/>
    </source>
</evidence>
<feature type="compositionally biased region" description="Basic and acidic residues" evidence="13">
    <location>
        <begin position="791"/>
        <end position="805"/>
    </location>
</feature>
<dbReference type="RefSeq" id="XP_022083434.1">
    <property type="nucleotide sequence ID" value="XM_022227742.1"/>
</dbReference>
<feature type="transmembrane region" description="Helical" evidence="14">
    <location>
        <begin position="390"/>
        <end position="415"/>
    </location>
</feature>
<evidence type="ECO:0000256" key="3">
    <source>
        <dbReference type="ARBA" id="ARBA00022475"/>
    </source>
</evidence>
<keyword evidence="6" id="KW-0851">Voltage-gated channel</keyword>
<feature type="compositionally biased region" description="Basic and acidic residues" evidence="13">
    <location>
        <begin position="714"/>
        <end position="726"/>
    </location>
</feature>
<evidence type="ECO:0000313" key="18">
    <source>
        <dbReference type="RefSeq" id="XP_022083434.1"/>
    </source>
</evidence>
<evidence type="ECO:0000256" key="5">
    <source>
        <dbReference type="ARBA" id="ARBA00022692"/>
    </source>
</evidence>
<dbReference type="Pfam" id="PF00520">
    <property type="entry name" value="Ion_trans"/>
    <property type="match status" value="1"/>
</dbReference>
<dbReference type="PRINTS" id="PR01459">
    <property type="entry name" value="KCNQCHANNEL"/>
</dbReference>
<keyword evidence="8 14" id="KW-1133">Transmembrane helix</keyword>
<accession>A0A8B7XRG3</accession>
<keyword evidence="2" id="KW-0813">Transport</keyword>
<feature type="compositionally biased region" description="Polar residues" evidence="13">
    <location>
        <begin position="464"/>
        <end position="474"/>
    </location>
</feature>
<dbReference type="InterPro" id="IPR013821">
    <property type="entry name" value="K_chnl_volt-dep_KCNQ_C"/>
</dbReference>
<evidence type="ECO:0000256" key="13">
    <source>
        <dbReference type="SAM" id="MobiDB-lite"/>
    </source>
</evidence>
<dbReference type="Gene3D" id="1.10.287.70">
    <property type="match status" value="1"/>
</dbReference>
<comment type="subcellular location">
    <subcellularLocation>
        <location evidence="1">Cell membrane</location>
        <topology evidence="1">Multi-pass membrane protein</topology>
    </subcellularLocation>
</comment>
<evidence type="ECO:0000256" key="11">
    <source>
        <dbReference type="ARBA" id="ARBA00023303"/>
    </source>
</evidence>
<dbReference type="Proteomes" id="UP000694845">
    <property type="component" value="Unplaced"/>
</dbReference>
<sequence length="868" mass="97148">MCGAALVLSHESEVHSEGSLRSHWDYLPFFSPGDGWFSGITMSASDATEEAEMQPLNPSGASGASGATDSGTEEKGGSTPSPETAEMPLVVRSTRQRVGFLMEEEEEDEHSELRKKVKREFAKMNGRSSHERLQQQRMSLLGKPLAYRQSKRDAKFRKVQTKIYNFLERPAGWVAIIYHVFVFLLLFLCLIISILATVDTSTKTANGEIIRSSIYITCNHLVFTMELIIVLTLTVECILRIWSAGCRSRYQGHYGRLRFIRRPLCILDIVVVFASVLIIAVGTKNAKFLEPAFRGLRFLQILRMVRLDRRGSTWKLLGSVVWAHRQELLTTWYIGFLALISISFLVYTLEHEANPRDYATLPDALWYGLVTLTTVGYGDKTPESWAGKLSAAILAVLGVSFFALPAGILGSGFALQVQQQQRQKHFARRRHPAAMLIQCLWRCYAADPNSCSMATWKPHLKPVQSPTNNNVQPRSNRHSSFRTNNLISRLSIKRSTNSPMLHRNSDRVKKGANGIYDDEDKKMELSTGTYGEQDSIRSRGSHRYHTQHAQEEPVGLTKLTEAHKNAIRAVRKIKYFVARRKFKEAFRPYDVKDVIEQYSSGHADMLARIKSLQARIDNILGKPGQQDRRVKGRGGGDLELFDPNISLLSRVVKVERRVTLIDRKLDMLIELYREERHGKTQESRSEEKDDSHESELDTAPKGFRRRVWSSGTPRPREGTGQRHESTDTSSATSPADITGTVVAHKLKASDPSLMEDDTLEKMDVTISTCPPTDAQAQSGDASGGKTRLGHQTRDAVDEAGSKDEVTATTPTEPKKLSRRWKRPGAVRIRPARSAESVSCPQSGDSVSYSSGRQSSMGSLAPGEGETRI</sequence>
<keyword evidence="10 14" id="KW-0472">Membrane</keyword>
<feature type="compositionally biased region" description="Polar residues" evidence="13">
    <location>
        <begin position="769"/>
        <end position="780"/>
    </location>
</feature>
<dbReference type="Pfam" id="PF03520">
    <property type="entry name" value="KCNQ_channel"/>
    <property type="match status" value="1"/>
</dbReference>
<evidence type="ECO:0000259" key="16">
    <source>
        <dbReference type="Pfam" id="PF03520"/>
    </source>
</evidence>
<evidence type="ECO:0000256" key="7">
    <source>
        <dbReference type="ARBA" id="ARBA00022958"/>
    </source>
</evidence>
<dbReference type="Gene3D" id="1.20.120.350">
    <property type="entry name" value="Voltage-gated potassium channels. Chain C"/>
    <property type="match status" value="1"/>
</dbReference>